<dbReference type="EMBL" id="CP015243">
    <property type="protein sequence ID" value="ANF56349.1"/>
    <property type="molecule type" value="Genomic_DNA"/>
</dbReference>
<accession>A0A172YAT3</accession>
<evidence type="ECO:0000313" key="1">
    <source>
        <dbReference type="EMBL" id="ANF56349.1"/>
    </source>
</evidence>
<name>A0A172YAT3_9GAMM</name>
<reference evidence="1 2" key="1">
    <citation type="submission" date="2016-04" db="EMBL/GenBank/DDBJ databases">
        <title>Complete Genome Sequence of Halotalea alkalilenta IHB B 13600.</title>
        <authorList>
            <person name="Swarnkar M.K."/>
            <person name="Sharma A."/>
            <person name="Kaushal K."/>
            <person name="Soni R."/>
            <person name="Rana S."/>
            <person name="Singh A.K."/>
            <person name="Gulati A."/>
        </authorList>
    </citation>
    <scope>NUCLEOTIDE SEQUENCE [LARGE SCALE GENOMIC DNA]</scope>
    <source>
        <strain evidence="1 2">IHB B 13600</strain>
    </source>
</reference>
<protein>
    <submittedName>
        <fullName evidence="1">Uncharacterized protein</fullName>
    </submittedName>
</protein>
<dbReference type="RefSeq" id="WP_064121334.1">
    <property type="nucleotide sequence ID" value="NZ_CP015243.1"/>
</dbReference>
<dbReference type="KEGG" id="haa:A5892_01800"/>
<gene>
    <name evidence="1" type="ORF">A5892_01800</name>
</gene>
<organism evidence="1 2">
    <name type="scientific">Halotalea alkalilenta</name>
    <dbReference type="NCBI Taxonomy" id="376489"/>
    <lineage>
        <taxon>Bacteria</taxon>
        <taxon>Pseudomonadati</taxon>
        <taxon>Pseudomonadota</taxon>
        <taxon>Gammaproteobacteria</taxon>
        <taxon>Oceanospirillales</taxon>
        <taxon>Halomonadaceae</taxon>
        <taxon>Halotalea</taxon>
    </lineage>
</organism>
<dbReference type="Proteomes" id="UP000077875">
    <property type="component" value="Chromosome"/>
</dbReference>
<keyword evidence="2" id="KW-1185">Reference proteome</keyword>
<dbReference type="AlphaFoldDB" id="A0A172YAT3"/>
<sequence length="82" mass="8580">MANPFTLTVHPDASARALFDDGSRRLCAVLELLACINRHDLDGAGQADLHAITVAAEYLAADAECLLGHAFHASAGEGVRHG</sequence>
<dbReference type="STRING" id="376489.A5892_01800"/>
<evidence type="ECO:0000313" key="2">
    <source>
        <dbReference type="Proteomes" id="UP000077875"/>
    </source>
</evidence>
<proteinExistence type="predicted"/>